<proteinExistence type="inferred from homology"/>
<dbReference type="Pfam" id="PF13245">
    <property type="entry name" value="AAA_19"/>
    <property type="match status" value="1"/>
</dbReference>
<dbReference type="Pfam" id="PF13087">
    <property type="entry name" value="AAA_12"/>
    <property type="match status" value="1"/>
</dbReference>
<dbReference type="InterPro" id="IPR002716">
    <property type="entry name" value="PIN_dom"/>
</dbReference>
<dbReference type="AlphaFoldDB" id="A0A9P4A878"/>
<dbReference type="CDD" id="cd09883">
    <property type="entry name" value="PIN_VapC_PhoHL-ATPase"/>
    <property type="match status" value="1"/>
</dbReference>
<comment type="caution">
    <text evidence="7">The sequence shown here is derived from an EMBL/GenBank/DDBJ whole genome shotgun (WGS) entry which is preliminary data.</text>
</comment>
<dbReference type="GO" id="GO:0043139">
    <property type="term" value="F:5'-3' DNA helicase activity"/>
    <property type="evidence" value="ECO:0007669"/>
    <property type="project" value="TreeGrafter"/>
</dbReference>
<keyword evidence="4" id="KW-0067">ATP-binding</keyword>
<evidence type="ECO:0000313" key="8">
    <source>
        <dbReference type="Proteomes" id="UP000368418"/>
    </source>
</evidence>
<keyword evidence="2" id="KW-0378">Hydrolase</keyword>
<dbReference type="GO" id="GO:0005524">
    <property type="term" value="F:ATP binding"/>
    <property type="evidence" value="ECO:0007669"/>
    <property type="project" value="UniProtKB-KW"/>
</dbReference>
<dbReference type="InterPro" id="IPR041679">
    <property type="entry name" value="DNA2/NAM7-like_C"/>
</dbReference>
<dbReference type="GO" id="GO:0016787">
    <property type="term" value="F:hydrolase activity"/>
    <property type="evidence" value="ECO:0007669"/>
    <property type="project" value="UniProtKB-KW"/>
</dbReference>
<dbReference type="Proteomes" id="UP000368418">
    <property type="component" value="Unassembled WGS sequence"/>
</dbReference>
<gene>
    <name evidence="7" type="ORF">F2Y31_09245</name>
</gene>
<dbReference type="Gene3D" id="3.40.50.300">
    <property type="entry name" value="P-loop containing nucleotide triphosphate hydrolases"/>
    <property type="match status" value="2"/>
</dbReference>
<dbReference type="RefSeq" id="WP_149882708.1">
    <property type="nucleotide sequence ID" value="NZ_CACRTB010000023.1"/>
</dbReference>
<evidence type="ECO:0000256" key="2">
    <source>
        <dbReference type="ARBA" id="ARBA00022801"/>
    </source>
</evidence>
<dbReference type="PANTHER" id="PTHR43788">
    <property type="entry name" value="DNA2/NAM7 HELICASE FAMILY MEMBER"/>
    <property type="match status" value="1"/>
</dbReference>
<dbReference type="Pfam" id="PF13638">
    <property type="entry name" value="PIN_4"/>
    <property type="match status" value="1"/>
</dbReference>
<evidence type="ECO:0000256" key="1">
    <source>
        <dbReference type="ARBA" id="ARBA00022741"/>
    </source>
</evidence>
<name>A0A9P4A878_9BACE</name>
<dbReference type="SUPFAM" id="SSF52540">
    <property type="entry name" value="P-loop containing nucleoside triphosphate hydrolases"/>
    <property type="match status" value="1"/>
</dbReference>
<comment type="similarity">
    <text evidence="5">In the N-terminal section; belongs to the PINc/VapC protein family.</text>
</comment>
<dbReference type="InterPro" id="IPR029060">
    <property type="entry name" value="PIN-like_dom_sf"/>
</dbReference>
<dbReference type="PANTHER" id="PTHR43788:SF8">
    <property type="entry name" value="DNA-BINDING PROTEIN SMUBP-2"/>
    <property type="match status" value="1"/>
</dbReference>
<evidence type="ECO:0000256" key="3">
    <source>
        <dbReference type="ARBA" id="ARBA00022806"/>
    </source>
</evidence>
<reference evidence="7 8" key="1">
    <citation type="journal article" date="2019" name="Nat. Med.">
        <title>A library of human gut bacterial isolates paired with longitudinal multiomics data enables mechanistic microbiome research.</title>
        <authorList>
            <person name="Poyet M."/>
            <person name="Groussin M."/>
            <person name="Gibbons S.M."/>
            <person name="Avila-Pacheco J."/>
            <person name="Jiang X."/>
            <person name="Kearney S.M."/>
            <person name="Perrotta A.R."/>
            <person name="Berdy B."/>
            <person name="Zhao S."/>
            <person name="Lieberman T.D."/>
            <person name="Swanson P.K."/>
            <person name="Smith M."/>
            <person name="Roesemann S."/>
            <person name="Alexander J.E."/>
            <person name="Rich S.A."/>
            <person name="Livny J."/>
            <person name="Vlamakis H."/>
            <person name="Clish C."/>
            <person name="Bullock K."/>
            <person name="Deik A."/>
            <person name="Scott J."/>
            <person name="Pierce K.A."/>
            <person name="Xavier R.J."/>
            <person name="Alm E.J."/>
        </authorList>
    </citation>
    <scope>NUCLEOTIDE SEQUENCE [LARGE SCALE GENOMIC DNA]</scope>
    <source>
        <strain evidence="7 8">BIOML-A19</strain>
    </source>
</reference>
<dbReference type="SMART" id="SM00670">
    <property type="entry name" value="PINc"/>
    <property type="match status" value="1"/>
</dbReference>
<sequence length="760" mass="86276">MNEVLCNYKRFFEDQIQESEQEFVSYLKSPLSSLFQEDRVFWGKVVSINENLGHITIQVPKGHCPRLKISMSFSILRQNAWNELGSNISQWTCQCKQFLENTSYHTMFSDIKPLYFKKPDESHDYIGCSGVDLKLFLSIKQALEDGRSVWYLMTETFPPTQYLQNLCNYIDRYNGDPELLVMPKISYDDWKPKELTNHDDIAGCIVNKLDSENLCILQGPPGTGKSYTIATIVSRYIEEGKTVCVTTMSNKGLTELIEKEPLNKAREEGKISKTLLTADELKQIKGTKIAGKDLVVPSGELLCCTYYILSSKYSTNADYIVEPIYDLVVIEEASQAYLTSIAAFKRLGRQCLIVGDPMQLPPIVLNPQKSEYIQWNVDIQANGLKTYALGTDTSSFRITTSYRLTDESCLLTGLFYQNSLKSVQKEAITFEKISDKVYFPQKGGTIIKHVSGAMDAVCSKAARNTIRSIVTWISENYPKRTIGIISPFRQTVQELQREFYIENQSIDITVETIDRIQGMTVDYTILYFPQRNISFALTENRFNVATSRSRSTTLIISDVPLEIFTTISPIVSKYLYSCTHIDGNVLTVRSQSSEHDNSQSPNGLKVIKKIDLSKFETSKQKSVKSFTKENIYIIDTNVFVNCPDIISKIDSKYKVVLSAKVIDELDKLKIKLSNDEKRIVETALKLINRAMDNENVSMELSDPTLLPDDFNKKSPDNNILTVALKFKDENPILLTSDNGLQVKAKGLKITTITLKEFLKR</sequence>
<dbReference type="SUPFAM" id="SSF88723">
    <property type="entry name" value="PIN domain-like"/>
    <property type="match status" value="1"/>
</dbReference>
<keyword evidence="1" id="KW-0547">Nucleotide-binding</keyword>
<feature type="domain" description="PIN" evidence="6">
    <location>
        <begin position="630"/>
        <end position="742"/>
    </location>
</feature>
<accession>A0A9P4A878</accession>
<evidence type="ECO:0000259" key="6">
    <source>
        <dbReference type="SMART" id="SM00670"/>
    </source>
</evidence>
<dbReference type="EMBL" id="VVYD01000006">
    <property type="protein sequence ID" value="KAA5499914.1"/>
    <property type="molecule type" value="Genomic_DNA"/>
</dbReference>
<organism evidence="7 8">
    <name type="scientific">Bacteroides caccae</name>
    <dbReference type="NCBI Taxonomy" id="47678"/>
    <lineage>
        <taxon>Bacteria</taxon>
        <taxon>Pseudomonadati</taxon>
        <taxon>Bacteroidota</taxon>
        <taxon>Bacteroidia</taxon>
        <taxon>Bacteroidales</taxon>
        <taxon>Bacteroidaceae</taxon>
        <taxon>Bacteroides</taxon>
    </lineage>
</organism>
<keyword evidence="3" id="KW-0347">Helicase</keyword>
<protein>
    <submittedName>
        <fullName evidence="7">AAA family ATPase</fullName>
    </submittedName>
</protein>
<evidence type="ECO:0000256" key="5">
    <source>
        <dbReference type="ARBA" id="ARBA00046345"/>
    </source>
</evidence>
<dbReference type="InterPro" id="IPR027417">
    <property type="entry name" value="P-loop_NTPase"/>
</dbReference>
<evidence type="ECO:0000256" key="4">
    <source>
        <dbReference type="ARBA" id="ARBA00022840"/>
    </source>
</evidence>
<evidence type="ECO:0000313" key="7">
    <source>
        <dbReference type="EMBL" id="KAA5499914.1"/>
    </source>
</evidence>
<dbReference type="Gene3D" id="3.40.50.1010">
    <property type="entry name" value="5'-nuclease"/>
    <property type="match status" value="1"/>
</dbReference>
<dbReference type="InterPro" id="IPR050534">
    <property type="entry name" value="Coronavir_polyprotein_1ab"/>
</dbReference>